<keyword evidence="5 7" id="KW-1133">Transmembrane helix</keyword>
<gene>
    <name evidence="8" type="ORF">FYJ39_12480</name>
</gene>
<evidence type="ECO:0000256" key="7">
    <source>
        <dbReference type="SAM" id="Phobius"/>
    </source>
</evidence>
<keyword evidence="8" id="KW-0282">Flagellum</keyword>
<proteinExistence type="inferred from homology"/>
<dbReference type="GO" id="GO:0006605">
    <property type="term" value="P:protein targeting"/>
    <property type="evidence" value="ECO:0007669"/>
    <property type="project" value="InterPro"/>
</dbReference>
<keyword evidence="8" id="KW-0966">Cell projection</keyword>
<dbReference type="Proteomes" id="UP000429958">
    <property type="component" value="Unassembled WGS sequence"/>
</dbReference>
<dbReference type="EMBL" id="VUMD01000010">
    <property type="protein sequence ID" value="MSS37370.1"/>
    <property type="molecule type" value="Genomic_DNA"/>
</dbReference>
<reference evidence="8 9" key="1">
    <citation type="submission" date="2019-08" db="EMBL/GenBank/DDBJ databases">
        <title>In-depth cultivation of the pig gut microbiome towards novel bacterial diversity and tailored functional studies.</title>
        <authorList>
            <person name="Wylensek D."/>
            <person name="Hitch T.C.A."/>
            <person name="Clavel T."/>
        </authorList>
    </citation>
    <scope>NUCLEOTIDE SEQUENCE [LARGE SCALE GENOMIC DNA]</scope>
    <source>
        <strain evidence="8 9">WCA-389-WT-23D1</strain>
    </source>
</reference>
<keyword evidence="6 7" id="KW-0472">Membrane</keyword>
<sequence>MFILFSLIVMRMSGAIALNPLLGRSNVPIRVRTAFIFALSLLLYVGVGGSLGHEPVGMLEYGMMLVKELLFGFALGFTMELTFLVVRFASSVMDYSMGLSMAQIYDPQYNTQMTISSGLFYAFLALLFLAVNGHVRLIAMFFSSAYLIPFGEVTLRPELTEAMMGFFSTAITMGMQLAFPLVAMELIAEAAVGILMRIIPQINVFVVNFQVKIVVGLMILVMMFSPMADRLYTVIGTLFTDMQQVVRLMMP</sequence>
<evidence type="ECO:0000256" key="5">
    <source>
        <dbReference type="ARBA" id="ARBA00022989"/>
    </source>
</evidence>
<dbReference type="AlphaFoldDB" id="A0A7X2NMD9"/>
<dbReference type="RefSeq" id="WP_154472797.1">
    <property type="nucleotide sequence ID" value="NZ_VUMD01000010.1"/>
</dbReference>
<feature type="transmembrane region" description="Helical" evidence="7">
    <location>
        <begin position="175"/>
        <end position="195"/>
    </location>
</feature>
<evidence type="ECO:0000313" key="8">
    <source>
        <dbReference type="EMBL" id="MSS37370.1"/>
    </source>
</evidence>
<keyword evidence="9" id="KW-1185">Reference proteome</keyword>
<comment type="similarity">
    <text evidence="2">Belongs to the FliR/MopE/SpaR family.</text>
</comment>
<dbReference type="PANTHER" id="PTHR30065">
    <property type="entry name" value="FLAGELLAR BIOSYNTHETIC PROTEIN FLIR"/>
    <property type="match status" value="1"/>
</dbReference>
<organism evidence="8 9">
    <name type="scientific">Clostridium porci</name>
    <dbReference type="NCBI Taxonomy" id="2605778"/>
    <lineage>
        <taxon>Bacteria</taxon>
        <taxon>Bacillati</taxon>
        <taxon>Bacillota</taxon>
        <taxon>Clostridia</taxon>
        <taxon>Eubacteriales</taxon>
        <taxon>Clostridiaceae</taxon>
        <taxon>Clostridium</taxon>
    </lineage>
</organism>
<evidence type="ECO:0000313" key="9">
    <source>
        <dbReference type="Proteomes" id="UP000429958"/>
    </source>
</evidence>
<keyword evidence="8" id="KW-0969">Cilium</keyword>
<protein>
    <submittedName>
        <fullName evidence="8">Flagellar biosynthetic protein FliR</fullName>
    </submittedName>
</protein>
<comment type="subcellular location">
    <subcellularLocation>
        <location evidence="1">Cell membrane</location>
        <topology evidence="1">Multi-pass membrane protein</topology>
    </subcellularLocation>
</comment>
<feature type="transmembrane region" description="Helical" evidence="7">
    <location>
        <begin position="202"/>
        <end position="225"/>
    </location>
</feature>
<comment type="caution">
    <text evidence="8">The sequence shown here is derived from an EMBL/GenBank/DDBJ whole genome shotgun (WGS) entry which is preliminary data.</text>
</comment>
<feature type="transmembrane region" description="Helical" evidence="7">
    <location>
        <begin position="27"/>
        <end position="48"/>
    </location>
</feature>
<name>A0A7X2NMD9_9CLOT</name>
<evidence type="ECO:0000256" key="1">
    <source>
        <dbReference type="ARBA" id="ARBA00004651"/>
    </source>
</evidence>
<evidence type="ECO:0000256" key="2">
    <source>
        <dbReference type="ARBA" id="ARBA00009772"/>
    </source>
</evidence>
<evidence type="ECO:0000256" key="4">
    <source>
        <dbReference type="ARBA" id="ARBA00022692"/>
    </source>
</evidence>
<feature type="transmembrane region" description="Helical" evidence="7">
    <location>
        <begin position="109"/>
        <end position="130"/>
    </location>
</feature>
<evidence type="ECO:0000256" key="6">
    <source>
        <dbReference type="ARBA" id="ARBA00023136"/>
    </source>
</evidence>
<keyword evidence="3" id="KW-1003">Cell membrane</keyword>
<dbReference type="PANTHER" id="PTHR30065:SF1">
    <property type="entry name" value="SURFACE PRESENTATION OF ANTIGENS PROTEIN SPAR"/>
    <property type="match status" value="1"/>
</dbReference>
<keyword evidence="4 7" id="KW-0812">Transmembrane</keyword>
<dbReference type="Pfam" id="PF01311">
    <property type="entry name" value="Bac_export_1"/>
    <property type="match status" value="1"/>
</dbReference>
<feature type="transmembrane region" description="Helical" evidence="7">
    <location>
        <begin position="69"/>
        <end position="89"/>
    </location>
</feature>
<accession>A0A7X2NMD9</accession>
<dbReference type="PRINTS" id="PR00953">
    <property type="entry name" value="TYPE3IMRPROT"/>
</dbReference>
<dbReference type="GO" id="GO:0005886">
    <property type="term" value="C:plasma membrane"/>
    <property type="evidence" value="ECO:0007669"/>
    <property type="project" value="UniProtKB-SubCell"/>
</dbReference>
<dbReference type="InterPro" id="IPR002010">
    <property type="entry name" value="T3SS_IM_R"/>
</dbReference>
<evidence type="ECO:0000256" key="3">
    <source>
        <dbReference type="ARBA" id="ARBA00022475"/>
    </source>
</evidence>